<evidence type="ECO:0000313" key="3">
    <source>
        <dbReference type="Proteomes" id="UP000034004"/>
    </source>
</evidence>
<name>A0A0G0E203_9BACT</name>
<comment type="caution">
    <text evidence="2">The sequence shown here is derived from an EMBL/GenBank/DDBJ whole genome shotgun (WGS) entry which is preliminary data.</text>
</comment>
<dbReference type="AlphaFoldDB" id="A0A0G0E203"/>
<keyword evidence="1" id="KW-0472">Membrane</keyword>
<organism evidence="2 3">
    <name type="scientific">Candidatus Roizmanbacteria bacterium GW2011_GWC2_34_23</name>
    <dbReference type="NCBI Taxonomy" id="1618484"/>
    <lineage>
        <taxon>Bacteria</taxon>
        <taxon>Candidatus Roizmaniibacteriota</taxon>
    </lineage>
</organism>
<gene>
    <name evidence="2" type="ORF">UR56_C0013G0022</name>
</gene>
<keyword evidence="1" id="KW-0812">Transmembrane</keyword>
<dbReference type="EMBL" id="LBPR01000013">
    <property type="protein sequence ID" value="KKP61442.1"/>
    <property type="molecule type" value="Genomic_DNA"/>
</dbReference>
<accession>A0A0G0E203</accession>
<sequence>MGPIQPPTQEPVQSSPEINVPQSKPNYLIVIIFLVLGIILLTSIIF</sequence>
<dbReference type="STRING" id="1618484.UR56_C0013G0022"/>
<dbReference type="Proteomes" id="UP000034004">
    <property type="component" value="Unassembled WGS sequence"/>
</dbReference>
<proteinExistence type="predicted"/>
<feature type="transmembrane region" description="Helical" evidence="1">
    <location>
        <begin position="27"/>
        <end position="45"/>
    </location>
</feature>
<evidence type="ECO:0000313" key="2">
    <source>
        <dbReference type="EMBL" id="KKP61442.1"/>
    </source>
</evidence>
<protein>
    <submittedName>
        <fullName evidence="2">Uncharacterized protein</fullName>
    </submittedName>
</protein>
<keyword evidence="1" id="KW-1133">Transmembrane helix</keyword>
<evidence type="ECO:0000256" key="1">
    <source>
        <dbReference type="SAM" id="Phobius"/>
    </source>
</evidence>
<reference evidence="2 3" key="1">
    <citation type="journal article" date="2015" name="Nature">
        <title>rRNA introns, odd ribosomes, and small enigmatic genomes across a large radiation of phyla.</title>
        <authorList>
            <person name="Brown C.T."/>
            <person name="Hug L.A."/>
            <person name="Thomas B.C."/>
            <person name="Sharon I."/>
            <person name="Castelle C.J."/>
            <person name="Singh A."/>
            <person name="Wilkins M.J."/>
            <person name="Williams K.H."/>
            <person name="Banfield J.F."/>
        </authorList>
    </citation>
    <scope>NUCLEOTIDE SEQUENCE [LARGE SCALE GENOMIC DNA]</scope>
</reference>